<keyword evidence="4 12" id="KW-0349">Heme</keyword>
<keyword evidence="6 12" id="KW-0479">Metal-binding</keyword>
<dbReference type="PANTHER" id="PTHR47943:SF8">
    <property type="entry name" value="CYTOCHROME P450"/>
    <property type="match status" value="1"/>
</dbReference>
<dbReference type="SUPFAM" id="SSF48264">
    <property type="entry name" value="Cytochrome P450"/>
    <property type="match status" value="1"/>
</dbReference>
<dbReference type="Gramene" id="Psat03G0239800-T1">
    <property type="protein sequence ID" value="KAI5426949.1"/>
    <property type="gene ID" value="KIW84_032398"/>
</dbReference>
<dbReference type="PANTHER" id="PTHR47943">
    <property type="entry name" value="CYTOCHROME P450 93A3-LIKE"/>
    <property type="match status" value="1"/>
</dbReference>
<keyword evidence="9 12" id="KW-0408">Iron</keyword>
<reference evidence="15 16" key="1">
    <citation type="journal article" date="2022" name="Nat. Genet.">
        <title>Improved pea reference genome and pan-genome highlight genomic features and evolutionary characteristics.</title>
        <authorList>
            <person name="Yang T."/>
            <person name="Liu R."/>
            <person name="Luo Y."/>
            <person name="Hu S."/>
            <person name="Wang D."/>
            <person name="Wang C."/>
            <person name="Pandey M.K."/>
            <person name="Ge S."/>
            <person name="Xu Q."/>
            <person name="Li N."/>
            <person name="Li G."/>
            <person name="Huang Y."/>
            <person name="Saxena R.K."/>
            <person name="Ji Y."/>
            <person name="Li M."/>
            <person name="Yan X."/>
            <person name="He Y."/>
            <person name="Liu Y."/>
            <person name="Wang X."/>
            <person name="Xiang C."/>
            <person name="Varshney R.K."/>
            <person name="Ding H."/>
            <person name="Gao S."/>
            <person name="Zong X."/>
        </authorList>
    </citation>
    <scope>NUCLEOTIDE SEQUENCE [LARGE SCALE GENOMIC DNA]</scope>
    <source>
        <strain evidence="15 16">cv. Zhongwan 6</strain>
    </source>
</reference>
<name>A0A9D4XVM4_PEA</name>
<dbReference type="Gramene" id="Psat3g070080.1">
    <property type="protein sequence ID" value="Psat3g070080.1.cds"/>
    <property type="gene ID" value="Psat3g070080"/>
</dbReference>
<dbReference type="Gramene" id="PSAT_LOCUS13321_t1">
    <property type="protein sequence ID" value="CAL5193509.1"/>
    <property type="gene ID" value="PSAT_LOCUS13321"/>
</dbReference>
<dbReference type="CDD" id="cd20655">
    <property type="entry name" value="CYP93"/>
    <property type="match status" value="1"/>
</dbReference>
<comment type="similarity">
    <text evidence="3 13">Belongs to the cytochrome P450 family.</text>
</comment>
<dbReference type="GO" id="GO:0016705">
    <property type="term" value="F:oxidoreductase activity, acting on paired donors, with incorporation or reduction of molecular oxygen"/>
    <property type="evidence" value="ECO:0007669"/>
    <property type="project" value="InterPro"/>
</dbReference>
<feature type="binding site" description="axial binding residue" evidence="12">
    <location>
        <position position="449"/>
    </location>
    <ligand>
        <name>heme</name>
        <dbReference type="ChEBI" id="CHEBI:30413"/>
    </ligand>
    <ligandPart>
        <name>Fe</name>
        <dbReference type="ChEBI" id="CHEBI:18248"/>
    </ligandPart>
</feature>
<keyword evidence="8 13" id="KW-0560">Oxidoreductase</keyword>
<keyword evidence="5 14" id="KW-0812">Transmembrane</keyword>
<protein>
    <recommendedName>
        <fullName evidence="17">Cytochrome P450 93A3</fullName>
    </recommendedName>
</protein>
<evidence type="ECO:0000256" key="3">
    <source>
        <dbReference type="ARBA" id="ARBA00010617"/>
    </source>
</evidence>
<evidence type="ECO:0000256" key="4">
    <source>
        <dbReference type="ARBA" id="ARBA00022617"/>
    </source>
</evidence>
<evidence type="ECO:0000256" key="5">
    <source>
        <dbReference type="ARBA" id="ARBA00022692"/>
    </source>
</evidence>
<dbReference type="InterPro" id="IPR017972">
    <property type="entry name" value="Cyt_P450_CS"/>
</dbReference>
<dbReference type="PRINTS" id="PR00463">
    <property type="entry name" value="EP450I"/>
</dbReference>
<keyword evidence="11 14" id="KW-0472">Membrane</keyword>
<evidence type="ECO:0000256" key="8">
    <source>
        <dbReference type="ARBA" id="ARBA00023002"/>
    </source>
</evidence>
<dbReference type="GO" id="GO:0004497">
    <property type="term" value="F:monooxygenase activity"/>
    <property type="evidence" value="ECO:0007669"/>
    <property type="project" value="UniProtKB-KW"/>
</dbReference>
<keyword evidence="10 13" id="KW-0503">Monooxygenase</keyword>
<keyword evidence="7 14" id="KW-1133">Transmembrane helix</keyword>
<dbReference type="InterPro" id="IPR001128">
    <property type="entry name" value="Cyt_P450"/>
</dbReference>
<dbReference type="AlphaFoldDB" id="A0A9D4XVM4"/>
<dbReference type="Pfam" id="PF00067">
    <property type="entry name" value="p450"/>
    <property type="match status" value="1"/>
</dbReference>
<evidence type="ECO:0000256" key="10">
    <source>
        <dbReference type="ARBA" id="ARBA00023033"/>
    </source>
</evidence>
<proteinExistence type="inferred from homology"/>
<accession>A0A9D4XVM4</accession>
<evidence type="ECO:0000256" key="7">
    <source>
        <dbReference type="ARBA" id="ARBA00022989"/>
    </source>
</evidence>
<evidence type="ECO:0000256" key="11">
    <source>
        <dbReference type="ARBA" id="ARBA00023136"/>
    </source>
</evidence>
<evidence type="ECO:0000256" key="2">
    <source>
        <dbReference type="ARBA" id="ARBA00004167"/>
    </source>
</evidence>
<dbReference type="OrthoDB" id="1103324at2759"/>
<dbReference type="PROSITE" id="PS00086">
    <property type="entry name" value="CYTOCHROME_P450"/>
    <property type="match status" value="1"/>
</dbReference>
<dbReference type="FunFam" id="1.10.630.10:FF:000019">
    <property type="entry name" value="Cytochrome P450 family protein"/>
    <property type="match status" value="1"/>
</dbReference>
<dbReference type="GO" id="GO:0005506">
    <property type="term" value="F:iron ion binding"/>
    <property type="evidence" value="ECO:0007669"/>
    <property type="project" value="InterPro"/>
</dbReference>
<dbReference type="Proteomes" id="UP001058974">
    <property type="component" value="Chromosome 3"/>
</dbReference>
<evidence type="ECO:0000313" key="16">
    <source>
        <dbReference type="Proteomes" id="UP001058974"/>
    </source>
</evidence>
<dbReference type="EMBL" id="JAMSHJ010000003">
    <property type="protein sequence ID" value="KAI5426949.1"/>
    <property type="molecule type" value="Genomic_DNA"/>
</dbReference>
<comment type="subcellular location">
    <subcellularLocation>
        <location evidence="2">Membrane</location>
        <topology evidence="2">Single-pass membrane protein</topology>
    </subcellularLocation>
</comment>
<sequence length="511" mass="58438">MADYQGYIILFLIWLISTILVRALLKRTHSKPNLPPSPFSLPIIGHLHLLGTIPHQGFHKLSSKYGPIIHLFLGSIPCVVASSPESAKEFLKTHENYFSNRPQSSAVDYLTYGSQDFSFSPYGPYWKFMKKICMSELLSGITLTRLLPVRKQETKSFVDFLLKKGKENEAIDVAKELLRMSNNVVSRMIMSESCSENECEAEEVRKLVQDTVHLTGKFNVSDFIWFFKNWDVQGFSKRLKEIRDRFDSMMERIIKEHQEERRRRKEVGGRDGEIKDLLDILLDIFEDENSEIKLKMENIKAFILDLFMAGTDTSALTIEWALAELINHPHVMERARQEINDVIGSTRIVEESDIVNLPYLQAIVKETLRIHPTGPLIVRESSESCIIQGYDIPAKTQLFVNIWSIGRDPNYWDNPLEFRPERFISEVGNLDVRGQHFHMIPFGSGRRGCPGTSLALHVVQTNLAAMIQCFEWKVSGGSESVDMEEKPGLTLSRAHPLVCVPVPRLDPFPTM</sequence>
<evidence type="ECO:0000256" key="1">
    <source>
        <dbReference type="ARBA" id="ARBA00001971"/>
    </source>
</evidence>
<keyword evidence="16" id="KW-1185">Reference proteome</keyword>
<feature type="transmembrane region" description="Helical" evidence="14">
    <location>
        <begin position="6"/>
        <end position="25"/>
    </location>
</feature>
<evidence type="ECO:0008006" key="17">
    <source>
        <dbReference type="Google" id="ProtNLM"/>
    </source>
</evidence>
<evidence type="ECO:0000256" key="6">
    <source>
        <dbReference type="ARBA" id="ARBA00022723"/>
    </source>
</evidence>
<dbReference type="GO" id="GO:0016020">
    <property type="term" value="C:membrane"/>
    <property type="evidence" value="ECO:0007669"/>
    <property type="project" value="UniProtKB-SubCell"/>
</dbReference>
<evidence type="ECO:0000256" key="12">
    <source>
        <dbReference type="PIRSR" id="PIRSR602401-1"/>
    </source>
</evidence>
<dbReference type="InterPro" id="IPR036396">
    <property type="entry name" value="Cyt_P450_sf"/>
</dbReference>
<dbReference type="GO" id="GO:0020037">
    <property type="term" value="F:heme binding"/>
    <property type="evidence" value="ECO:0007669"/>
    <property type="project" value="InterPro"/>
</dbReference>
<evidence type="ECO:0000256" key="9">
    <source>
        <dbReference type="ARBA" id="ARBA00023004"/>
    </source>
</evidence>
<evidence type="ECO:0000256" key="13">
    <source>
        <dbReference type="RuleBase" id="RU000461"/>
    </source>
</evidence>
<dbReference type="InterPro" id="IPR002401">
    <property type="entry name" value="Cyt_P450_E_grp-I"/>
</dbReference>
<evidence type="ECO:0000256" key="14">
    <source>
        <dbReference type="SAM" id="Phobius"/>
    </source>
</evidence>
<comment type="caution">
    <text evidence="15">The sequence shown here is derived from an EMBL/GenBank/DDBJ whole genome shotgun (WGS) entry which is preliminary data.</text>
</comment>
<evidence type="ECO:0000313" key="15">
    <source>
        <dbReference type="EMBL" id="KAI5426949.1"/>
    </source>
</evidence>
<dbReference type="PRINTS" id="PR00385">
    <property type="entry name" value="P450"/>
</dbReference>
<comment type="cofactor">
    <cofactor evidence="1 12">
        <name>heme</name>
        <dbReference type="ChEBI" id="CHEBI:30413"/>
    </cofactor>
</comment>
<gene>
    <name evidence="15" type="ORF">KIW84_032398</name>
</gene>
<organism evidence="15 16">
    <name type="scientific">Pisum sativum</name>
    <name type="common">Garden pea</name>
    <name type="synonym">Lathyrus oleraceus</name>
    <dbReference type="NCBI Taxonomy" id="3888"/>
    <lineage>
        <taxon>Eukaryota</taxon>
        <taxon>Viridiplantae</taxon>
        <taxon>Streptophyta</taxon>
        <taxon>Embryophyta</taxon>
        <taxon>Tracheophyta</taxon>
        <taxon>Spermatophyta</taxon>
        <taxon>Magnoliopsida</taxon>
        <taxon>eudicotyledons</taxon>
        <taxon>Gunneridae</taxon>
        <taxon>Pentapetalae</taxon>
        <taxon>rosids</taxon>
        <taxon>fabids</taxon>
        <taxon>Fabales</taxon>
        <taxon>Fabaceae</taxon>
        <taxon>Papilionoideae</taxon>
        <taxon>50 kb inversion clade</taxon>
        <taxon>NPAAA clade</taxon>
        <taxon>Hologalegina</taxon>
        <taxon>IRL clade</taxon>
        <taxon>Fabeae</taxon>
        <taxon>Lathyrus</taxon>
    </lineage>
</organism>
<dbReference type="Gene3D" id="1.10.630.10">
    <property type="entry name" value="Cytochrome P450"/>
    <property type="match status" value="1"/>
</dbReference>